<feature type="signal peptide" evidence="1">
    <location>
        <begin position="1"/>
        <end position="24"/>
    </location>
</feature>
<keyword evidence="3" id="KW-1185">Reference proteome</keyword>
<gene>
    <name evidence="2" type="ORF">J2X16_002581</name>
</gene>
<dbReference type="Proteomes" id="UP001180536">
    <property type="component" value="Unassembled WGS sequence"/>
</dbReference>
<accession>A0ABU1Z9D3</accession>
<protein>
    <recommendedName>
        <fullName evidence="4">PEP-CTERM protein-sorting domain-containing protein</fullName>
    </recommendedName>
</protein>
<evidence type="ECO:0008006" key="4">
    <source>
        <dbReference type="Google" id="ProtNLM"/>
    </source>
</evidence>
<dbReference type="RefSeq" id="WP_310345135.1">
    <property type="nucleotide sequence ID" value="NZ_JAVDXQ010000003.1"/>
</dbReference>
<name>A0ABU1Z9D3_9BURK</name>
<dbReference type="EMBL" id="JAVDXQ010000003">
    <property type="protein sequence ID" value="MDR7297234.1"/>
    <property type="molecule type" value="Genomic_DNA"/>
</dbReference>
<feature type="chain" id="PRO_5045724743" description="PEP-CTERM protein-sorting domain-containing protein" evidence="1">
    <location>
        <begin position="25"/>
        <end position="239"/>
    </location>
</feature>
<evidence type="ECO:0000313" key="3">
    <source>
        <dbReference type="Proteomes" id="UP001180536"/>
    </source>
</evidence>
<comment type="caution">
    <text evidence="2">The sequence shown here is derived from an EMBL/GenBank/DDBJ whole genome shotgun (WGS) entry which is preliminary data.</text>
</comment>
<proteinExistence type="predicted"/>
<sequence>MKFKQRLLAAITLTACAWPLAASAGFQWTESGPPGAGDSLSTAQVTYSATFETLDRITGGLTASAPDIKGGSPIYQVDLFKIRVADVSAFSAWTTGSTAFDTQLYLIDKDGKGVYTNDDNGLDLLSLLPAASALGPLSADIYYLAIAFGGYLAQDAGGASLFMSGGLTDVLGGDPSSGALAGWGRSYDNGNSEALYSYQIDLTGATNADLPEPGVFMLAAVALGAAGIARRRKSIATQA</sequence>
<evidence type="ECO:0000256" key="1">
    <source>
        <dbReference type="SAM" id="SignalP"/>
    </source>
</evidence>
<evidence type="ECO:0000313" key="2">
    <source>
        <dbReference type="EMBL" id="MDR7297234.1"/>
    </source>
</evidence>
<reference evidence="2 3" key="1">
    <citation type="submission" date="2023-07" db="EMBL/GenBank/DDBJ databases">
        <title>Sorghum-associated microbial communities from plants grown in Nebraska, USA.</title>
        <authorList>
            <person name="Schachtman D."/>
        </authorList>
    </citation>
    <scope>NUCLEOTIDE SEQUENCE [LARGE SCALE GENOMIC DNA]</scope>
    <source>
        <strain evidence="2 3">BE310</strain>
    </source>
</reference>
<organism evidence="2 3">
    <name type="scientific">Pelomonas aquatica</name>
    <dbReference type="NCBI Taxonomy" id="431058"/>
    <lineage>
        <taxon>Bacteria</taxon>
        <taxon>Pseudomonadati</taxon>
        <taxon>Pseudomonadota</taxon>
        <taxon>Betaproteobacteria</taxon>
        <taxon>Burkholderiales</taxon>
        <taxon>Sphaerotilaceae</taxon>
        <taxon>Roseateles</taxon>
    </lineage>
</organism>
<keyword evidence="1" id="KW-0732">Signal</keyword>